<dbReference type="GO" id="GO:0003964">
    <property type="term" value="F:RNA-directed DNA polymerase activity"/>
    <property type="evidence" value="ECO:0007669"/>
    <property type="project" value="UniProtKB-KW"/>
</dbReference>
<comment type="caution">
    <text evidence="1">The sequence shown here is derived from an EMBL/GenBank/DDBJ whole genome shotgun (WGS) entry which is preliminary data.</text>
</comment>
<proteinExistence type="predicted"/>
<accession>A0A4R4IX20</accession>
<dbReference type="EMBL" id="PUJY01000062">
    <property type="protein sequence ID" value="TDB45498.1"/>
    <property type="molecule type" value="Genomic_DNA"/>
</dbReference>
<sequence>MQESFQNLINEVKQMTATGQRSGATSASVKWQSINWLAIEQQVSRLQMRIA</sequence>
<feature type="non-terminal residue" evidence="1">
    <location>
        <position position="51"/>
    </location>
</feature>
<dbReference type="Proteomes" id="UP000295598">
    <property type="component" value="Unassembled WGS sequence"/>
</dbReference>
<gene>
    <name evidence="1" type="ORF">C5467_21765</name>
</gene>
<dbReference type="AlphaFoldDB" id="A0A4R4IX20"/>
<keyword evidence="1" id="KW-0808">Transferase</keyword>
<keyword evidence="1" id="KW-0695">RNA-directed DNA polymerase</keyword>
<evidence type="ECO:0000313" key="2">
    <source>
        <dbReference type="Proteomes" id="UP000295598"/>
    </source>
</evidence>
<name>A0A4R4IX20_9GAMM</name>
<evidence type="ECO:0000313" key="1">
    <source>
        <dbReference type="EMBL" id="TDB45498.1"/>
    </source>
</evidence>
<protein>
    <submittedName>
        <fullName evidence="1">Group II intron reverse transcriptase/maturase</fullName>
    </submittedName>
</protein>
<reference evidence="1 2" key="1">
    <citation type="journal article" date="2019" name="Int. J. Syst. Evol. Microbiol.">
        <title>Photorhabdus khanii subsp. guanajuatensis subsp. nov., isolated from Heterorhabditis atacamensis, and Photorhabdus luminescens subsp. mexicana subsp. nov., isolated from Heterorhabditis mexicana entomopathogenic nematodes.</title>
        <authorList>
            <person name="Machado R.A.R."/>
            <person name="Bruno P."/>
            <person name="Arce C.C.M."/>
            <person name="Liechti N."/>
            <person name="Kohler A."/>
            <person name="Bernal J."/>
            <person name="Bruggmann R."/>
            <person name="Turlings T.C.J."/>
        </authorList>
    </citation>
    <scope>NUCLEOTIDE SEQUENCE [LARGE SCALE GENOMIC DNA]</scope>
    <source>
        <strain evidence="1 2">MEX20-17</strain>
    </source>
</reference>
<keyword evidence="1" id="KW-0548">Nucleotidyltransferase</keyword>
<organism evidence="1 2">
    <name type="scientific">Photorhabdus khanii subsp. guanajuatensis</name>
    <dbReference type="NCBI Taxonomy" id="2100166"/>
    <lineage>
        <taxon>Bacteria</taxon>
        <taxon>Pseudomonadati</taxon>
        <taxon>Pseudomonadota</taxon>
        <taxon>Gammaproteobacteria</taxon>
        <taxon>Enterobacterales</taxon>
        <taxon>Morganellaceae</taxon>
        <taxon>Photorhabdus</taxon>
    </lineage>
</organism>